<dbReference type="GeneID" id="106179566"/>
<feature type="region of interest" description="Disordered" evidence="2">
    <location>
        <begin position="268"/>
        <end position="290"/>
    </location>
</feature>
<dbReference type="Pfam" id="PF16545">
    <property type="entry name" value="CCM2_C"/>
    <property type="match status" value="1"/>
</dbReference>
<comment type="similarity">
    <text evidence="1">Belongs to the CCM2 family.</text>
</comment>
<evidence type="ECO:0000256" key="2">
    <source>
        <dbReference type="SAM" id="MobiDB-lite"/>
    </source>
</evidence>
<feature type="compositionally biased region" description="Basic and acidic residues" evidence="2">
    <location>
        <begin position="36"/>
        <end position="51"/>
    </location>
</feature>
<dbReference type="InterPro" id="IPR011993">
    <property type="entry name" value="PH-like_dom_sf"/>
</dbReference>
<dbReference type="InterPro" id="IPR026159">
    <property type="entry name" value="Malcavernin"/>
</dbReference>
<dbReference type="AlphaFoldDB" id="A0A1S3K8E9"/>
<keyword evidence="4" id="KW-1185">Reference proteome</keyword>
<accession>A0A1S3K8E9</accession>
<sequence length="444" mass="50348">MKQSGYATQNILMIAKHFTPQGNNSQGVFGGPPKKRPSDKPKSKEMLERNQQRRPLRTYPLSPPDYLIDPQVLLQDYVEKDLRFAGIIPNVPVHLDSTSRTDILRVIDRGKKDGTIPWHTTYEQDAIFSLSVNNIKISRRDGNEELMLRVPIHEIATICYIQDDASFILILKFGNPEESREMCKLAVFLCDSRSASEELCSLVGQCFQLVYTDATMQFFDRKVNEGARGVSGTSSVTLSSDYSTSTPKNLDKLQDPSFLSQSALHLDHSQTSTLNRPAHRRKRSTTQSVSDLSTSAADLLHDYIRKMQRVLTDDELKRFASLCKMWQENMPFNEYCQRVLELYGQERKYLLADMRDFIPEKDYEFFESFLKSIGIVNNGRGSQRSRYRRTASDVSGLTTGSASDTTSLAADEFDRSMNIITSSIANMETSVNINPSSYLGMQQT</sequence>
<dbReference type="InterPro" id="IPR032375">
    <property type="entry name" value="CCM2_C"/>
</dbReference>
<evidence type="ECO:0000313" key="5">
    <source>
        <dbReference type="RefSeq" id="XP_013418719.1"/>
    </source>
</evidence>
<dbReference type="RefSeq" id="XP_013418719.1">
    <property type="nucleotide sequence ID" value="XM_013563265.2"/>
</dbReference>
<dbReference type="Gene3D" id="1.20.1160.20">
    <property type="match status" value="1"/>
</dbReference>
<dbReference type="PANTHER" id="PTHR21642:SF6">
    <property type="entry name" value="CEREBRAL CAVERNOUS MALFORMATIONS 2 HARMONIN-HOMOLOGY DOMAIN-CONTAINING PROTEIN"/>
    <property type="match status" value="1"/>
</dbReference>
<dbReference type="Gene3D" id="2.30.29.30">
    <property type="entry name" value="Pleckstrin-homology domain (PH domain)/Phosphotyrosine-binding domain (PTB)"/>
    <property type="match status" value="1"/>
</dbReference>
<dbReference type="InParanoid" id="A0A1S3K8E9"/>
<dbReference type="KEGG" id="lak:106179566"/>
<name>A0A1S3K8E9_LINAN</name>
<feature type="domain" description="Cerebral cavernous malformations 2 harmonin-homology" evidence="3">
    <location>
        <begin position="289"/>
        <end position="379"/>
    </location>
</feature>
<evidence type="ECO:0000259" key="3">
    <source>
        <dbReference type="Pfam" id="PF16545"/>
    </source>
</evidence>
<feature type="compositionally biased region" description="Low complexity" evidence="2">
    <location>
        <begin position="231"/>
        <end position="246"/>
    </location>
</feature>
<dbReference type="STRING" id="7574.A0A1S3K8E9"/>
<gene>
    <name evidence="5" type="primary">LOC106179566</name>
</gene>
<feature type="region of interest" description="Disordered" evidence="2">
    <location>
        <begin position="227"/>
        <end position="249"/>
    </location>
</feature>
<evidence type="ECO:0000256" key="1">
    <source>
        <dbReference type="ARBA" id="ARBA00010822"/>
    </source>
</evidence>
<evidence type="ECO:0000313" key="4">
    <source>
        <dbReference type="Proteomes" id="UP000085678"/>
    </source>
</evidence>
<feature type="region of interest" description="Disordered" evidence="2">
    <location>
        <begin position="20"/>
        <end position="61"/>
    </location>
</feature>
<dbReference type="SUPFAM" id="SSF50729">
    <property type="entry name" value="PH domain-like"/>
    <property type="match status" value="1"/>
</dbReference>
<dbReference type="Proteomes" id="UP000085678">
    <property type="component" value="Unplaced"/>
</dbReference>
<dbReference type="OrthoDB" id="5828470at2759"/>
<dbReference type="OMA" id="LKTXDSS"/>
<proteinExistence type="inferred from homology"/>
<dbReference type="PANTHER" id="PTHR21642">
    <property type="entry name" value="CEREBRAL CAVERNOUS MALFORMATIONS PROTEIN 2 HOMOLOG"/>
    <property type="match status" value="1"/>
</dbReference>
<protein>
    <submittedName>
        <fullName evidence="5">Cerebral cavernous malformations protein 2 homolog isoform X1</fullName>
    </submittedName>
</protein>
<organism evidence="4 5">
    <name type="scientific">Lingula anatina</name>
    <name type="common">Brachiopod</name>
    <name type="synonym">Lingula unguis</name>
    <dbReference type="NCBI Taxonomy" id="7574"/>
    <lineage>
        <taxon>Eukaryota</taxon>
        <taxon>Metazoa</taxon>
        <taxon>Spiralia</taxon>
        <taxon>Lophotrochozoa</taxon>
        <taxon>Brachiopoda</taxon>
        <taxon>Linguliformea</taxon>
        <taxon>Lingulata</taxon>
        <taxon>Lingulida</taxon>
        <taxon>Linguloidea</taxon>
        <taxon>Lingulidae</taxon>
        <taxon>Lingula</taxon>
    </lineage>
</organism>
<reference evidence="5" key="1">
    <citation type="submission" date="2025-08" db="UniProtKB">
        <authorList>
            <consortium name="RefSeq"/>
        </authorList>
    </citation>
    <scope>IDENTIFICATION</scope>
    <source>
        <tissue evidence="5">Gonads</tissue>
    </source>
</reference>